<evidence type="ECO:0000313" key="1">
    <source>
        <dbReference type="EMBL" id="MBE9254896.1"/>
    </source>
</evidence>
<dbReference type="RefSeq" id="WP_194020386.1">
    <property type="nucleotide sequence ID" value="NZ_JADEVV010000042.1"/>
</dbReference>
<keyword evidence="2" id="KW-1185">Reference proteome</keyword>
<protein>
    <submittedName>
        <fullName evidence="1">Uncharacterized protein</fullName>
    </submittedName>
</protein>
<name>A0ABR9VU54_9SYNC</name>
<evidence type="ECO:0000313" key="2">
    <source>
        <dbReference type="Proteomes" id="UP000658720"/>
    </source>
</evidence>
<accession>A0ABR9VU54</accession>
<comment type="caution">
    <text evidence="1">The sequence shown here is derived from an EMBL/GenBank/DDBJ whole genome shotgun (WGS) entry which is preliminary data.</text>
</comment>
<dbReference type="Proteomes" id="UP000658720">
    <property type="component" value="Unassembled WGS sequence"/>
</dbReference>
<dbReference type="EMBL" id="JADEVV010000042">
    <property type="protein sequence ID" value="MBE9254896.1"/>
    <property type="molecule type" value="Genomic_DNA"/>
</dbReference>
<gene>
    <name evidence="1" type="ORF">IQ217_13815</name>
</gene>
<reference evidence="1 2" key="1">
    <citation type="submission" date="2020-10" db="EMBL/GenBank/DDBJ databases">
        <authorList>
            <person name="Castelo-Branco R."/>
            <person name="Eusebio N."/>
            <person name="Adriana R."/>
            <person name="Vieira A."/>
            <person name="Brugerolle De Fraissinette N."/>
            <person name="Rezende De Castro R."/>
            <person name="Schneider M.P."/>
            <person name="Vasconcelos V."/>
            <person name="Leao P.N."/>
        </authorList>
    </citation>
    <scope>NUCLEOTIDE SEQUENCE [LARGE SCALE GENOMIC DNA]</scope>
    <source>
        <strain evidence="1 2">LEGE 00031</strain>
    </source>
</reference>
<organism evidence="1 2">
    <name type="scientific">Synechocystis salina LEGE 00031</name>
    <dbReference type="NCBI Taxonomy" id="1828736"/>
    <lineage>
        <taxon>Bacteria</taxon>
        <taxon>Bacillati</taxon>
        <taxon>Cyanobacteriota</taxon>
        <taxon>Cyanophyceae</taxon>
        <taxon>Synechococcales</taxon>
        <taxon>Merismopediaceae</taxon>
        <taxon>Synechocystis</taxon>
    </lineage>
</organism>
<sequence>MNNLEQIETQVKQLNPSDFAKFREWFHEYDWQAWDCQIEQDSKSGKLKALAEKALADHSAGRTKVL</sequence>
<proteinExistence type="predicted"/>